<keyword evidence="1" id="KW-0812">Transmembrane</keyword>
<sequence length="41" mass="4599">MNWIEWLGLAMAFGAVLGVVIHAASRAPLDEFGRRIERDDD</sequence>
<keyword evidence="1" id="KW-0472">Membrane</keyword>
<reference evidence="2" key="1">
    <citation type="journal article" date="2021" name="Proc. Natl. Acad. Sci. U.S.A.">
        <title>A Catalog of Tens of Thousands of Viruses from Human Metagenomes Reveals Hidden Associations with Chronic Diseases.</title>
        <authorList>
            <person name="Tisza M.J."/>
            <person name="Buck C.B."/>
        </authorList>
    </citation>
    <scope>NUCLEOTIDE SEQUENCE</scope>
    <source>
        <strain evidence="2">CtHzJ4</strain>
    </source>
</reference>
<keyword evidence="1" id="KW-1133">Transmembrane helix</keyword>
<dbReference type="EMBL" id="BK015976">
    <property type="protein sequence ID" value="DAF88044.1"/>
    <property type="molecule type" value="Genomic_DNA"/>
</dbReference>
<accession>A0A8S5U0R4</accession>
<name>A0A8S5U0R4_9CAUD</name>
<organism evidence="2">
    <name type="scientific">Siphoviridae sp. ctHzJ4</name>
    <dbReference type="NCBI Taxonomy" id="2825426"/>
    <lineage>
        <taxon>Viruses</taxon>
        <taxon>Duplodnaviria</taxon>
        <taxon>Heunggongvirae</taxon>
        <taxon>Uroviricota</taxon>
        <taxon>Caudoviricetes</taxon>
    </lineage>
</organism>
<evidence type="ECO:0000256" key="1">
    <source>
        <dbReference type="SAM" id="Phobius"/>
    </source>
</evidence>
<evidence type="ECO:0000313" key="2">
    <source>
        <dbReference type="EMBL" id="DAF88044.1"/>
    </source>
</evidence>
<feature type="transmembrane region" description="Helical" evidence="1">
    <location>
        <begin position="6"/>
        <end position="25"/>
    </location>
</feature>
<proteinExistence type="predicted"/>
<protein>
    <submittedName>
        <fullName evidence="2">Uncharacterized protein</fullName>
    </submittedName>
</protein>